<gene>
    <name evidence="2" type="ORF">NX722_13100</name>
</gene>
<name>A0ABT3MW13_9GAMM</name>
<dbReference type="RefSeq" id="WP_262568366.1">
    <property type="nucleotide sequence ID" value="NZ_JAPFCC010000001.1"/>
</dbReference>
<evidence type="ECO:0000256" key="1">
    <source>
        <dbReference type="SAM" id="SignalP"/>
    </source>
</evidence>
<evidence type="ECO:0000313" key="3">
    <source>
        <dbReference type="Proteomes" id="UP001209854"/>
    </source>
</evidence>
<proteinExistence type="predicted"/>
<keyword evidence="1" id="KW-0732">Signal</keyword>
<feature type="signal peptide" evidence="1">
    <location>
        <begin position="1"/>
        <end position="28"/>
    </location>
</feature>
<dbReference type="Proteomes" id="UP001209854">
    <property type="component" value="Unassembled WGS sequence"/>
</dbReference>
<keyword evidence="3" id="KW-1185">Reference proteome</keyword>
<sequence length="264" mass="30088">MPKIINQTFKSLTLIGSLLMTAVPFTFAASEPQAGFSAGKATVTATKPSTQTRQPKPFTAHYSTRYSGFSARGARSLSKNGEEWTLEFSADASVVSLTEITRFTINKDRVKPVFYRYKRGGLFGSKPEEAHFDWQKMQAKWNHEDQPVTFPVNAQDRLSYQYQLGLDLAAGKTDLHYPIVDDDEVYEREFIIEGEEVLETEAGKLNTVRVKIKRDNNKRQTWIWFAKDWDYVLVKFLQKDDSEYLIEFAEGEVDGQKITGLKAS</sequence>
<feature type="chain" id="PRO_5045563559" evidence="1">
    <location>
        <begin position="29"/>
        <end position="264"/>
    </location>
</feature>
<reference evidence="2 3" key="1">
    <citation type="submission" date="2022-10" db="EMBL/GenBank/DDBJ databases">
        <title>High-quality genome sequences of two octocoral-associated bacteria, Endozoicomonas euniceicola EF212 and Endozoicomonas gorgoniicola PS125.</title>
        <authorList>
            <person name="Chiou Y.-J."/>
            <person name="Chen Y.-H."/>
        </authorList>
    </citation>
    <scope>NUCLEOTIDE SEQUENCE [LARGE SCALE GENOMIC DNA]</scope>
    <source>
        <strain evidence="2 3">PS125</strain>
    </source>
</reference>
<accession>A0ABT3MW13</accession>
<dbReference type="Pfam" id="PF11306">
    <property type="entry name" value="DUF3108"/>
    <property type="match status" value="1"/>
</dbReference>
<evidence type="ECO:0000313" key="2">
    <source>
        <dbReference type="EMBL" id="MCW7553545.1"/>
    </source>
</evidence>
<protein>
    <submittedName>
        <fullName evidence="2">DUF3108 domain-containing protein</fullName>
    </submittedName>
</protein>
<comment type="caution">
    <text evidence="2">The sequence shown here is derived from an EMBL/GenBank/DDBJ whole genome shotgun (WGS) entry which is preliminary data.</text>
</comment>
<dbReference type="InterPro" id="IPR021457">
    <property type="entry name" value="DUF3108"/>
</dbReference>
<organism evidence="2 3">
    <name type="scientific">Endozoicomonas gorgoniicola</name>
    <dbReference type="NCBI Taxonomy" id="1234144"/>
    <lineage>
        <taxon>Bacteria</taxon>
        <taxon>Pseudomonadati</taxon>
        <taxon>Pseudomonadota</taxon>
        <taxon>Gammaproteobacteria</taxon>
        <taxon>Oceanospirillales</taxon>
        <taxon>Endozoicomonadaceae</taxon>
        <taxon>Endozoicomonas</taxon>
    </lineage>
</organism>
<dbReference type="EMBL" id="JAPFCC010000001">
    <property type="protein sequence ID" value="MCW7553545.1"/>
    <property type="molecule type" value="Genomic_DNA"/>
</dbReference>